<protein>
    <recommendedName>
        <fullName evidence="2">Alpha-galactosidase NEW3 domain-containing protein</fullName>
    </recommendedName>
</protein>
<dbReference type="PANTHER" id="PTHR39198:SF1">
    <property type="entry name" value="ALPHA-GALACTOSIDASE NEW3 DOMAIN-CONTAINING PROTEIN"/>
    <property type="match status" value="1"/>
</dbReference>
<feature type="transmembrane region" description="Helical" evidence="1">
    <location>
        <begin position="466"/>
        <end position="486"/>
    </location>
</feature>
<dbReference type="InterPro" id="IPR013784">
    <property type="entry name" value="Carb-bd-like_fold"/>
</dbReference>
<dbReference type="EMBL" id="CP001338">
    <property type="protein sequence ID" value="ACL16118.1"/>
    <property type="molecule type" value="Genomic_DNA"/>
</dbReference>
<keyword evidence="1" id="KW-1133">Transmembrane helix</keyword>
<sequence length="492" mass="53416" precursor="true">MMTGFGYTNQGGANPLLIISLIIVAGVLLLLPEPASADQSFSQDTDIAISCDLPGQVIEAGTTTTFDLNILNRGEEINRNIWCESSDSGKYGWEVRFKDGDTEINKISLPTNGSKSIKLVVDTSSETPVGEYALRVHIGDGWYWVYMTISKTHIGEKGTLQLSVADKDGEKIKGAQVAIIRNSDQVNIDQVMSTSDGKVSTDVPPGKYTLRIGRAGYKDVEKKDIQIKGGNTTDAGTVMLEKNQFAAEITLNSPVITTTADTKPRYDLTIHNIGKSDDTFRLGSENLSQGWYVRYEAKAAPGTDISEVFLKSGEEKAMVVEAIPPQNVTVGDYQIPLVIDSSATSYAENLTAKIKGSYELKVYADQYQYSVNKGDSLTFSIRLTNTGNAGTLTNVSTVISAPDGWNADISPETIAGIPPGESATVKLRIVPPGNIVASEYKVSVKVTSDQTEKSDDFRVVVHEQSLIAIFGIALLLLIGSGVYYMFRKYNRR</sequence>
<dbReference type="GO" id="GO:0030246">
    <property type="term" value="F:carbohydrate binding"/>
    <property type="evidence" value="ECO:0007669"/>
    <property type="project" value="InterPro"/>
</dbReference>
<dbReference type="InterPro" id="IPR018905">
    <property type="entry name" value="A-galactase_NEW3"/>
</dbReference>
<evidence type="ECO:0000256" key="1">
    <source>
        <dbReference type="SAM" id="Phobius"/>
    </source>
</evidence>
<evidence type="ECO:0000313" key="4">
    <source>
        <dbReference type="Proteomes" id="UP000002457"/>
    </source>
</evidence>
<dbReference type="Pfam" id="PF10633">
    <property type="entry name" value="NPCBM_assoc"/>
    <property type="match status" value="1"/>
</dbReference>
<dbReference type="Proteomes" id="UP000002457">
    <property type="component" value="Chromosome"/>
</dbReference>
<keyword evidence="1" id="KW-0812">Transmembrane</keyword>
<dbReference type="Gene3D" id="2.60.40.10">
    <property type="entry name" value="Immunoglobulins"/>
    <property type="match status" value="1"/>
</dbReference>
<dbReference type="SUPFAM" id="SSF49452">
    <property type="entry name" value="Starch-binding domain-like"/>
    <property type="match status" value="1"/>
</dbReference>
<dbReference type="InterPro" id="IPR013783">
    <property type="entry name" value="Ig-like_fold"/>
</dbReference>
<name>B8GG44_METPE</name>
<gene>
    <name evidence="3" type="ordered locus">Mpal_0756</name>
</gene>
<dbReference type="Gene3D" id="2.60.40.1120">
    <property type="entry name" value="Carboxypeptidase-like, regulatory domain"/>
    <property type="match status" value="1"/>
</dbReference>
<dbReference type="RefSeq" id="WP_012617437.1">
    <property type="nucleotide sequence ID" value="NC_011832.1"/>
</dbReference>
<dbReference type="PANTHER" id="PTHR39198">
    <property type="entry name" value="HYPOTHETICAL MEMBRANE PROTEIN, CONSERVED"/>
    <property type="match status" value="1"/>
</dbReference>
<dbReference type="STRING" id="521011.Mpal_0756"/>
<evidence type="ECO:0000259" key="2">
    <source>
        <dbReference type="Pfam" id="PF10633"/>
    </source>
</evidence>
<dbReference type="GeneID" id="7270497"/>
<reference evidence="3 4" key="1">
    <citation type="journal article" date="2015" name="Genome Announc.">
        <title>Complete Genome Sequence of Methanosphaerula palustris E1-9CT, a Hydrogenotrophic Methanogen Isolated from a Minerotrophic Fen Peatland.</title>
        <authorList>
            <person name="Cadillo-Quiroz H."/>
            <person name="Browne P."/>
            <person name="Kyrpides N."/>
            <person name="Woyke T."/>
            <person name="Goodwin L."/>
            <person name="Detter C."/>
            <person name="Yavitt J.B."/>
            <person name="Zinder S.H."/>
        </authorList>
    </citation>
    <scope>NUCLEOTIDE SEQUENCE [LARGE SCALE GENOMIC DNA]</scope>
    <source>
        <strain evidence="4">ATCC BAA-1556 / DSM 19958 / E1-9c</strain>
    </source>
</reference>
<dbReference type="Pfam" id="PF13620">
    <property type="entry name" value="CarboxypepD_reg"/>
    <property type="match status" value="1"/>
</dbReference>
<accession>B8GG44</accession>
<evidence type="ECO:0000313" key="3">
    <source>
        <dbReference type="EMBL" id="ACL16118.1"/>
    </source>
</evidence>
<keyword evidence="4" id="KW-1185">Reference proteome</keyword>
<dbReference type="AlphaFoldDB" id="B8GG44"/>
<dbReference type="KEGG" id="mpl:Mpal_0756"/>
<dbReference type="eggNOG" id="arCOG02087">
    <property type="taxonomic scope" value="Archaea"/>
</dbReference>
<organism evidence="3 4">
    <name type="scientific">Methanosphaerula palustris (strain ATCC BAA-1556 / DSM 19958 / E1-9c)</name>
    <dbReference type="NCBI Taxonomy" id="521011"/>
    <lineage>
        <taxon>Archaea</taxon>
        <taxon>Methanobacteriati</taxon>
        <taxon>Methanobacteriota</taxon>
        <taxon>Stenosarchaea group</taxon>
        <taxon>Methanomicrobia</taxon>
        <taxon>Methanomicrobiales</taxon>
        <taxon>Methanoregulaceae</taxon>
        <taxon>Methanosphaerula</taxon>
    </lineage>
</organism>
<feature type="domain" description="Alpha-galactosidase NEW3" evidence="2">
    <location>
        <begin position="372"/>
        <end position="447"/>
    </location>
</feature>
<proteinExistence type="predicted"/>
<keyword evidence="1" id="KW-0472">Membrane</keyword>
<dbReference type="HOGENOM" id="CLU_024113_0_0_2"/>